<protein>
    <submittedName>
        <fullName evidence="1">Uncharacterized protein</fullName>
    </submittedName>
</protein>
<dbReference type="AlphaFoldDB" id="A0A420XPE8"/>
<reference evidence="1 2" key="1">
    <citation type="submission" date="2018-10" db="EMBL/GenBank/DDBJ databases">
        <title>Genomic Encyclopedia of Archaeal and Bacterial Type Strains, Phase II (KMG-II): from individual species to whole genera.</title>
        <authorList>
            <person name="Goeker M."/>
        </authorList>
    </citation>
    <scope>NUCLEOTIDE SEQUENCE [LARGE SCALE GENOMIC DNA]</scope>
    <source>
        <strain evidence="1 2">RP-AC37</strain>
    </source>
</reference>
<evidence type="ECO:0000313" key="1">
    <source>
        <dbReference type="EMBL" id="RKS74054.1"/>
    </source>
</evidence>
<comment type="caution">
    <text evidence="1">The sequence shown here is derived from an EMBL/GenBank/DDBJ whole genome shotgun (WGS) entry which is preliminary data.</text>
</comment>
<dbReference type="Proteomes" id="UP000281955">
    <property type="component" value="Unassembled WGS sequence"/>
</dbReference>
<proteinExistence type="predicted"/>
<dbReference type="OrthoDB" id="4774211at2"/>
<sequence>MIVDCDGCAVRGHGCADCVVTVLMGGPPEVLELDADEQRAIAALSAGGLVPPLRLLPVRPVTAEERGRAPRRAVG</sequence>
<gene>
    <name evidence="1" type="ORF">CLV35_2553</name>
</gene>
<dbReference type="EMBL" id="RBWV01000012">
    <property type="protein sequence ID" value="RKS74054.1"/>
    <property type="molecule type" value="Genomic_DNA"/>
</dbReference>
<organism evidence="1 2">
    <name type="scientific">Motilibacter peucedani</name>
    <dbReference type="NCBI Taxonomy" id="598650"/>
    <lineage>
        <taxon>Bacteria</taxon>
        <taxon>Bacillati</taxon>
        <taxon>Actinomycetota</taxon>
        <taxon>Actinomycetes</taxon>
        <taxon>Motilibacterales</taxon>
        <taxon>Motilibacteraceae</taxon>
        <taxon>Motilibacter</taxon>
    </lineage>
</organism>
<evidence type="ECO:0000313" key="2">
    <source>
        <dbReference type="Proteomes" id="UP000281955"/>
    </source>
</evidence>
<dbReference type="RefSeq" id="WP_121193822.1">
    <property type="nucleotide sequence ID" value="NZ_RBWV01000012.1"/>
</dbReference>
<keyword evidence="2" id="KW-1185">Reference proteome</keyword>
<dbReference type="InParanoid" id="A0A420XPE8"/>
<name>A0A420XPE8_9ACTN</name>
<accession>A0A420XPE8</accession>